<proteinExistence type="predicted"/>
<dbReference type="PANTHER" id="PTHR31367">
    <property type="entry name" value="CYTOSOLIC 5'-NUCLEOTIDASE 1 FAMILY MEMBER"/>
    <property type="match status" value="1"/>
</dbReference>
<name>A0A380LK18_9FIRM</name>
<dbReference type="GO" id="GO:0009117">
    <property type="term" value="P:nucleotide metabolic process"/>
    <property type="evidence" value="ECO:0007669"/>
    <property type="project" value="InterPro"/>
</dbReference>
<dbReference type="AlphaFoldDB" id="A0A380LK18"/>
<dbReference type="Gene3D" id="3.40.50.1000">
    <property type="entry name" value="HAD superfamily/HAD-like"/>
    <property type="match status" value="1"/>
</dbReference>
<dbReference type="GeneID" id="77461533"/>
<dbReference type="GO" id="GO:0000287">
    <property type="term" value="F:magnesium ion binding"/>
    <property type="evidence" value="ECO:0007669"/>
    <property type="project" value="InterPro"/>
</dbReference>
<organism evidence="1 2">
    <name type="scientific">Faecalicoccus pleomorphus</name>
    <dbReference type="NCBI Taxonomy" id="1323"/>
    <lineage>
        <taxon>Bacteria</taxon>
        <taxon>Bacillati</taxon>
        <taxon>Bacillota</taxon>
        <taxon>Erysipelotrichia</taxon>
        <taxon>Erysipelotrichales</taxon>
        <taxon>Erysipelotrichaceae</taxon>
        <taxon>Faecalicoccus</taxon>
    </lineage>
</organism>
<dbReference type="OrthoDB" id="9778569at2"/>
<dbReference type="PANTHER" id="PTHR31367:SF5">
    <property type="entry name" value="CYTOSOLIC 5'-NUCLEOTIDASE 1A"/>
    <property type="match status" value="1"/>
</dbReference>
<dbReference type="InterPro" id="IPR023214">
    <property type="entry name" value="HAD_sf"/>
</dbReference>
<protein>
    <submittedName>
        <fullName evidence="1">5'-nucleotidase</fullName>
    </submittedName>
</protein>
<dbReference type="RefSeq" id="WP_022789058.1">
    <property type="nucleotide sequence ID" value="NZ_UHFX01000003.1"/>
</dbReference>
<evidence type="ECO:0000313" key="2">
    <source>
        <dbReference type="Proteomes" id="UP000255523"/>
    </source>
</evidence>
<dbReference type="GO" id="GO:0000166">
    <property type="term" value="F:nucleotide binding"/>
    <property type="evidence" value="ECO:0007669"/>
    <property type="project" value="InterPro"/>
</dbReference>
<dbReference type="Pfam" id="PF06189">
    <property type="entry name" value="5-nucleotidase"/>
    <property type="match status" value="1"/>
</dbReference>
<keyword evidence="2" id="KW-1185">Reference proteome</keyword>
<dbReference type="GO" id="GO:0005737">
    <property type="term" value="C:cytoplasm"/>
    <property type="evidence" value="ECO:0007669"/>
    <property type="project" value="InterPro"/>
</dbReference>
<sequence>MAVSFDEYLVVGISSRALFNLEKENEVFETQGLDAYREYQLSHEDEILEPGTGFTLVNNLLSINEKTGKKLVEVIVMSRNSAETSLRIINSLDHYGLDINRMAMSGGENISRYLKAFGVDLFLSSNEFDVSDAINNGFAAGLVYNTDQIYRTDNDQIRIAFDADAVLFSAESEKIFQEKGLDAFVKNEVENQDRALKKGPLAKFLLCLANLQQNTREYQLIRTAIVTSRDKNSGRRVLKTLRKWNIDVDEVFFLQGANKAAILKSFGANIFFDDQDVHGLPASEVVPSARVLYKKGQEPK</sequence>
<evidence type="ECO:0000313" key="1">
    <source>
        <dbReference type="EMBL" id="SUO03681.1"/>
    </source>
</evidence>
<reference evidence="1 2" key="1">
    <citation type="submission" date="2018-06" db="EMBL/GenBank/DDBJ databases">
        <authorList>
            <consortium name="Pathogen Informatics"/>
            <person name="Doyle S."/>
        </authorList>
    </citation>
    <scope>NUCLEOTIDE SEQUENCE [LARGE SCALE GENOMIC DNA]</scope>
    <source>
        <strain evidence="1 2">NCTC11087</strain>
    </source>
</reference>
<dbReference type="Proteomes" id="UP000255523">
    <property type="component" value="Unassembled WGS sequence"/>
</dbReference>
<accession>A0A380LK18</accession>
<dbReference type="EMBL" id="UHFX01000003">
    <property type="protein sequence ID" value="SUO03681.1"/>
    <property type="molecule type" value="Genomic_DNA"/>
</dbReference>
<dbReference type="InterPro" id="IPR010394">
    <property type="entry name" value="5-nucleotidase"/>
</dbReference>
<dbReference type="GO" id="GO:0008253">
    <property type="term" value="F:5'-nucleotidase activity"/>
    <property type="evidence" value="ECO:0007669"/>
    <property type="project" value="InterPro"/>
</dbReference>
<gene>
    <name evidence="1" type="ORF">NCTC11087_00550</name>
</gene>